<gene>
    <name evidence="1" type="ORF">HEB94_006399</name>
</gene>
<protein>
    <submittedName>
        <fullName evidence="1">Uridine kinase</fullName>
    </submittedName>
</protein>
<reference evidence="1" key="1">
    <citation type="submission" date="2020-10" db="EMBL/GenBank/DDBJ databases">
        <title>Sequencing the genomes of 1000 actinobacteria strains.</title>
        <authorList>
            <person name="Klenk H.-P."/>
        </authorList>
    </citation>
    <scope>NUCLEOTIDE SEQUENCE</scope>
    <source>
        <strain evidence="1">DSM 45354</strain>
    </source>
</reference>
<keyword evidence="2" id="KW-1185">Reference proteome</keyword>
<evidence type="ECO:0000313" key="2">
    <source>
        <dbReference type="Proteomes" id="UP000638648"/>
    </source>
</evidence>
<name>A0A927MZP2_9ACTN</name>
<dbReference type="GO" id="GO:0016301">
    <property type="term" value="F:kinase activity"/>
    <property type="evidence" value="ECO:0007669"/>
    <property type="project" value="UniProtKB-KW"/>
</dbReference>
<dbReference type="EMBL" id="JADBEM010000001">
    <property type="protein sequence ID" value="MBE1609551.1"/>
    <property type="molecule type" value="Genomic_DNA"/>
</dbReference>
<dbReference type="Gene3D" id="3.40.50.300">
    <property type="entry name" value="P-loop containing nucleotide triphosphate hydrolases"/>
    <property type="match status" value="1"/>
</dbReference>
<dbReference type="InterPro" id="IPR027417">
    <property type="entry name" value="P-loop_NTPase"/>
</dbReference>
<dbReference type="SUPFAM" id="SSF52540">
    <property type="entry name" value="P-loop containing nucleoside triphosphate hydrolases"/>
    <property type="match status" value="1"/>
</dbReference>
<comment type="caution">
    <text evidence="1">The sequence shown here is derived from an EMBL/GenBank/DDBJ whole genome shotgun (WGS) entry which is preliminary data.</text>
</comment>
<sequence>MSSPLHSPDERASMTFADLAERIHALPPRLGPVRLVCVDGPTCSGKTTLAGRLAAALGGAPTIRMDDLYDGWDGLEAGTERLRDWVLDPVRAGRPGRYRRYDWIRGEYAEWHEVPLAPVLVVEGVGSASRVVDRSAALILWVEAPEEVRYARGVTRDQGGFGPYWAAWARAEAAHFAQQDTRARADVHVDGAPDQTYDAQAEFVLSG</sequence>
<keyword evidence="1" id="KW-0418">Kinase</keyword>
<dbReference type="RefSeq" id="WP_337918063.1">
    <property type="nucleotide sequence ID" value="NZ_BAABJL010000201.1"/>
</dbReference>
<accession>A0A927MZP2</accession>
<evidence type="ECO:0000313" key="1">
    <source>
        <dbReference type="EMBL" id="MBE1609551.1"/>
    </source>
</evidence>
<dbReference type="AlphaFoldDB" id="A0A927MZP2"/>
<proteinExistence type="predicted"/>
<organism evidence="1 2">
    <name type="scientific">Actinopolymorpha pittospori</name>
    <dbReference type="NCBI Taxonomy" id="648752"/>
    <lineage>
        <taxon>Bacteria</taxon>
        <taxon>Bacillati</taxon>
        <taxon>Actinomycetota</taxon>
        <taxon>Actinomycetes</taxon>
        <taxon>Propionibacteriales</taxon>
        <taxon>Actinopolymorphaceae</taxon>
        <taxon>Actinopolymorpha</taxon>
    </lineage>
</organism>
<keyword evidence="1" id="KW-0808">Transferase</keyword>
<dbReference type="Proteomes" id="UP000638648">
    <property type="component" value="Unassembled WGS sequence"/>
</dbReference>